<accession>H7FNF9</accession>
<evidence type="ECO:0000313" key="2">
    <source>
        <dbReference type="Proteomes" id="UP000005566"/>
    </source>
</evidence>
<protein>
    <submittedName>
        <fullName evidence="1">Uncharacterized protein</fullName>
    </submittedName>
</protein>
<dbReference type="EMBL" id="AHKF01000010">
    <property type="protein sequence ID" value="EIA09948.1"/>
    <property type="molecule type" value="Genomic_DNA"/>
</dbReference>
<evidence type="ECO:0000313" key="1">
    <source>
        <dbReference type="EMBL" id="EIA09948.1"/>
    </source>
</evidence>
<gene>
    <name evidence="1" type="ORF">HJ01_00630</name>
</gene>
<proteinExistence type="predicted"/>
<keyword evidence="2" id="KW-1185">Reference proteome</keyword>
<name>H7FNF9_FLAFP</name>
<sequence length="41" mass="4705">MKIAEEELEYVCVLSHGNKLNLDTFYNSVAAQDHIKNPQEL</sequence>
<organism evidence="1 2">
    <name type="scientific">Flavobacterium frigoris (strain PS1)</name>
    <dbReference type="NCBI Taxonomy" id="1086011"/>
    <lineage>
        <taxon>Bacteria</taxon>
        <taxon>Pseudomonadati</taxon>
        <taxon>Bacteroidota</taxon>
        <taxon>Flavobacteriia</taxon>
        <taxon>Flavobacteriales</taxon>
        <taxon>Flavobacteriaceae</taxon>
        <taxon>Flavobacterium</taxon>
    </lineage>
</organism>
<comment type="caution">
    <text evidence="1">The sequence shown here is derived from an EMBL/GenBank/DDBJ whole genome shotgun (WGS) entry which is preliminary data.</text>
</comment>
<dbReference type="STRING" id="1086011.HJ01_00630"/>
<dbReference type="Proteomes" id="UP000005566">
    <property type="component" value="Unassembled WGS sequence"/>
</dbReference>
<dbReference type="AlphaFoldDB" id="H7FNF9"/>
<reference evidence="1 2" key="1">
    <citation type="journal article" date="2014" name="Acta Crystallogr. D">
        <title>Structure-based characterization and antifreeze properties of a hyperactive ice-binding protein from the Antarctic bacterium Flavobacterium frigoris PS1.</title>
        <authorList>
            <person name="Do H."/>
            <person name="Kim S.J."/>
            <person name="Kim H.J."/>
            <person name="Lee J.H."/>
        </authorList>
    </citation>
    <scope>NUCLEOTIDE SEQUENCE [LARGE SCALE GENOMIC DNA]</scope>
    <source>
        <strain evidence="1 2">PS1</strain>
    </source>
</reference>
<dbReference type="PATRIC" id="fig|1086011.3.peg.619"/>